<dbReference type="InterPro" id="IPR011009">
    <property type="entry name" value="Kinase-like_dom_sf"/>
</dbReference>
<dbReference type="InterPro" id="IPR051681">
    <property type="entry name" value="Ser/Thr_Kinases-Pseudokinases"/>
</dbReference>
<name>A0A8H3HRA2_9AGAM</name>
<feature type="domain" description="Protein kinase" evidence="1">
    <location>
        <begin position="1"/>
        <end position="96"/>
    </location>
</feature>
<dbReference type="GO" id="GO:0005524">
    <property type="term" value="F:ATP binding"/>
    <property type="evidence" value="ECO:0007669"/>
    <property type="project" value="InterPro"/>
</dbReference>
<dbReference type="EMBL" id="CAJNJQ010002931">
    <property type="protein sequence ID" value="CAE7188664.1"/>
    <property type="molecule type" value="Genomic_DNA"/>
</dbReference>
<protein>
    <recommendedName>
        <fullName evidence="1">Protein kinase domain-containing protein</fullName>
    </recommendedName>
</protein>
<evidence type="ECO:0000313" key="3">
    <source>
        <dbReference type="Proteomes" id="UP000663827"/>
    </source>
</evidence>
<dbReference type="Pfam" id="PF07714">
    <property type="entry name" value="PK_Tyr_Ser-Thr"/>
    <property type="match status" value="1"/>
</dbReference>
<gene>
    <name evidence="2" type="ORF">RDB_LOCUS124772</name>
</gene>
<proteinExistence type="predicted"/>
<organism evidence="2 3">
    <name type="scientific">Rhizoctonia solani</name>
    <dbReference type="NCBI Taxonomy" id="456999"/>
    <lineage>
        <taxon>Eukaryota</taxon>
        <taxon>Fungi</taxon>
        <taxon>Dikarya</taxon>
        <taxon>Basidiomycota</taxon>
        <taxon>Agaricomycotina</taxon>
        <taxon>Agaricomycetes</taxon>
        <taxon>Cantharellales</taxon>
        <taxon>Ceratobasidiaceae</taxon>
        <taxon>Rhizoctonia</taxon>
    </lineage>
</organism>
<dbReference type="InterPro" id="IPR001245">
    <property type="entry name" value="Ser-Thr/Tyr_kinase_cat_dom"/>
</dbReference>
<dbReference type="GO" id="GO:0004674">
    <property type="term" value="F:protein serine/threonine kinase activity"/>
    <property type="evidence" value="ECO:0007669"/>
    <property type="project" value="TreeGrafter"/>
</dbReference>
<comment type="caution">
    <text evidence="2">The sequence shown here is derived from an EMBL/GenBank/DDBJ whole genome shotgun (WGS) entry which is preliminary data.</text>
</comment>
<dbReference type="InterPro" id="IPR000719">
    <property type="entry name" value="Prot_kinase_dom"/>
</dbReference>
<dbReference type="AlphaFoldDB" id="A0A8H3HRA2"/>
<dbReference type="PANTHER" id="PTHR44329">
    <property type="entry name" value="SERINE/THREONINE-PROTEIN KINASE TNNI3K-RELATED"/>
    <property type="match status" value="1"/>
</dbReference>
<dbReference type="Proteomes" id="UP000663827">
    <property type="component" value="Unassembled WGS sequence"/>
</dbReference>
<evidence type="ECO:0000313" key="2">
    <source>
        <dbReference type="EMBL" id="CAE7188664.1"/>
    </source>
</evidence>
<accession>A0A8H3HRA2</accession>
<dbReference type="Gene3D" id="1.10.510.10">
    <property type="entry name" value="Transferase(Phosphotransferase) domain 1"/>
    <property type="match status" value="1"/>
</dbReference>
<reference evidence="2" key="1">
    <citation type="submission" date="2021-01" db="EMBL/GenBank/DDBJ databases">
        <authorList>
            <person name="Kaushik A."/>
        </authorList>
    </citation>
    <scope>NUCLEOTIDE SEQUENCE</scope>
    <source>
        <strain evidence="2">AG5</strain>
    </source>
</reference>
<dbReference type="PROSITE" id="PS50011">
    <property type="entry name" value="PROTEIN_KINASE_DOM"/>
    <property type="match status" value="1"/>
</dbReference>
<evidence type="ECO:0000259" key="1">
    <source>
        <dbReference type="PROSITE" id="PS50011"/>
    </source>
</evidence>
<dbReference type="SUPFAM" id="SSF56112">
    <property type="entry name" value="Protein kinase-like (PK-like)"/>
    <property type="match status" value="1"/>
</dbReference>
<sequence>MMDDDTPKRTTQSDVYALGMTMLEIFTGDVPYPERRVDAAVIRAVMMGKLPPRPAQYLDTDEVGDRVWKLMLDCWSRDPHARPSAGRVLEVLKDGVGKT</sequence>